<dbReference type="Gene3D" id="2.130.10.10">
    <property type="entry name" value="YVTN repeat-like/Quinoprotein amine dehydrogenase"/>
    <property type="match status" value="1"/>
</dbReference>
<dbReference type="CDD" id="cd14014">
    <property type="entry name" value="STKc_PknB_like"/>
    <property type="match status" value="1"/>
</dbReference>
<keyword evidence="13" id="KW-1185">Reference proteome</keyword>
<dbReference type="EMBL" id="JBHSPA010000093">
    <property type="protein sequence ID" value="MFC5833335.1"/>
    <property type="molecule type" value="Genomic_DNA"/>
</dbReference>
<feature type="transmembrane region" description="Helical" evidence="10">
    <location>
        <begin position="348"/>
        <end position="370"/>
    </location>
</feature>
<sequence length="482" mass="50416">MPDIQPLKPGDPRSVDRYQITGRIGEGGQGTVFLGVDDDGRQVAIKTMKTVDASDVESRLRFQREIEVASKVASFCTVRVLGHGVSDERLYMVSEYVPGESLQQHVLSKGALDGTALTRLAVNTATALISIHNAGIVHRDFKPSNVLLGSDGPYVIDFGVARSFGDQTVTLTGVLGTPAYMSPEQLAGERVTAASDMFSWALTMIFAALGRPLFSGNTIAAMALTLRQDEIDLSGIDEPLRSIISSCLGRQPEGRPTAHQVLNSLIVPVAPPGSHNPHLNRLEHLPPFTPPAPFPSSTPFTPSGPFAPPTPSTPVPATRPPQHSGPVSSPISGPISEPIGGTPSSRTWMGRAAIAGVVVVALAGAGAVLVPRMIAGPATPSVSASAALFGAPIGWRPIGHLAAVTAVDTAEPDGRQVMVTASEDGTLRMWDARSAQPVGAPMPGHADWVRALATTTVNGKPVAVTGGDDKTVRLWDLTTGRP</sequence>
<evidence type="ECO:0000256" key="1">
    <source>
        <dbReference type="ARBA" id="ARBA00012513"/>
    </source>
</evidence>
<dbReference type="GO" id="GO:0004674">
    <property type="term" value="F:protein serine/threonine kinase activity"/>
    <property type="evidence" value="ECO:0007669"/>
    <property type="project" value="UniProtKB-KW"/>
</dbReference>
<evidence type="ECO:0000259" key="11">
    <source>
        <dbReference type="PROSITE" id="PS50011"/>
    </source>
</evidence>
<dbReference type="Proteomes" id="UP001596058">
    <property type="component" value="Unassembled WGS sequence"/>
</dbReference>
<evidence type="ECO:0000256" key="5">
    <source>
        <dbReference type="ARBA" id="ARBA00022741"/>
    </source>
</evidence>
<evidence type="ECO:0000256" key="9">
    <source>
        <dbReference type="SAM" id="MobiDB-lite"/>
    </source>
</evidence>
<dbReference type="InterPro" id="IPR000719">
    <property type="entry name" value="Prot_kinase_dom"/>
</dbReference>
<dbReference type="Pfam" id="PF00400">
    <property type="entry name" value="WD40"/>
    <property type="match status" value="2"/>
</dbReference>
<feature type="region of interest" description="Disordered" evidence="9">
    <location>
        <begin position="275"/>
        <end position="342"/>
    </location>
</feature>
<dbReference type="PROSITE" id="PS50294">
    <property type="entry name" value="WD_REPEATS_REGION"/>
    <property type="match status" value="2"/>
</dbReference>
<dbReference type="PROSITE" id="PS50011">
    <property type="entry name" value="PROTEIN_KINASE_DOM"/>
    <property type="match status" value="1"/>
</dbReference>
<feature type="repeat" description="WD" evidence="8">
    <location>
        <begin position="397"/>
        <end position="440"/>
    </location>
</feature>
<keyword evidence="5" id="KW-0547">Nucleotide-binding</keyword>
<dbReference type="Gene3D" id="1.10.510.10">
    <property type="entry name" value="Transferase(Phosphotransferase) domain 1"/>
    <property type="match status" value="1"/>
</dbReference>
<dbReference type="InterPro" id="IPR008271">
    <property type="entry name" value="Ser/Thr_kinase_AS"/>
</dbReference>
<dbReference type="PROSITE" id="PS50082">
    <property type="entry name" value="WD_REPEATS_2"/>
    <property type="match status" value="2"/>
</dbReference>
<evidence type="ECO:0000256" key="10">
    <source>
        <dbReference type="SAM" id="Phobius"/>
    </source>
</evidence>
<feature type="repeat" description="WD" evidence="8">
    <location>
        <begin position="442"/>
        <end position="482"/>
    </location>
</feature>
<keyword evidence="6 12" id="KW-0418">Kinase</keyword>
<dbReference type="InterPro" id="IPR015943">
    <property type="entry name" value="WD40/YVTN_repeat-like_dom_sf"/>
</dbReference>
<feature type="compositionally biased region" description="Low complexity" evidence="9">
    <location>
        <begin position="320"/>
        <end position="342"/>
    </location>
</feature>
<evidence type="ECO:0000256" key="4">
    <source>
        <dbReference type="ARBA" id="ARBA00022737"/>
    </source>
</evidence>
<evidence type="ECO:0000313" key="12">
    <source>
        <dbReference type="EMBL" id="MFC5833335.1"/>
    </source>
</evidence>
<dbReference type="EC" id="2.7.11.1" evidence="1"/>
<keyword evidence="10" id="KW-0472">Membrane</keyword>
<evidence type="ECO:0000256" key="8">
    <source>
        <dbReference type="PROSITE-ProRule" id="PRU00221"/>
    </source>
</evidence>
<name>A0ABW1D8I0_9ACTN</name>
<dbReference type="SUPFAM" id="SSF50978">
    <property type="entry name" value="WD40 repeat-like"/>
    <property type="match status" value="1"/>
</dbReference>
<dbReference type="InterPro" id="IPR050660">
    <property type="entry name" value="NEK_Ser/Thr_kinase"/>
</dbReference>
<dbReference type="InterPro" id="IPR036322">
    <property type="entry name" value="WD40_repeat_dom_sf"/>
</dbReference>
<organism evidence="12 13">
    <name type="scientific">Nonomuraea insulae</name>
    <dbReference type="NCBI Taxonomy" id="1616787"/>
    <lineage>
        <taxon>Bacteria</taxon>
        <taxon>Bacillati</taxon>
        <taxon>Actinomycetota</taxon>
        <taxon>Actinomycetes</taxon>
        <taxon>Streptosporangiales</taxon>
        <taxon>Streptosporangiaceae</taxon>
        <taxon>Nonomuraea</taxon>
    </lineage>
</organism>
<dbReference type="InterPro" id="IPR019775">
    <property type="entry name" value="WD40_repeat_CS"/>
</dbReference>
<dbReference type="Pfam" id="PF00069">
    <property type="entry name" value="Pkinase"/>
    <property type="match status" value="1"/>
</dbReference>
<dbReference type="Gene3D" id="3.30.200.20">
    <property type="entry name" value="Phosphorylase Kinase, domain 1"/>
    <property type="match status" value="1"/>
</dbReference>
<dbReference type="PANTHER" id="PTHR43671:SF13">
    <property type="entry name" value="SERINE_THREONINE-PROTEIN KINASE NEK2"/>
    <property type="match status" value="1"/>
</dbReference>
<evidence type="ECO:0000256" key="6">
    <source>
        <dbReference type="ARBA" id="ARBA00022777"/>
    </source>
</evidence>
<evidence type="ECO:0000256" key="2">
    <source>
        <dbReference type="ARBA" id="ARBA00022574"/>
    </source>
</evidence>
<feature type="compositionally biased region" description="Pro residues" evidence="9">
    <location>
        <begin position="305"/>
        <end position="319"/>
    </location>
</feature>
<dbReference type="InterPro" id="IPR001680">
    <property type="entry name" value="WD40_rpt"/>
</dbReference>
<keyword evidence="7" id="KW-0067">ATP-binding</keyword>
<gene>
    <name evidence="12" type="ORF">ACFPZ3_56610</name>
</gene>
<protein>
    <recommendedName>
        <fullName evidence="1">non-specific serine/threonine protein kinase</fullName>
        <ecNumber evidence="1">2.7.11.1</ecNumber>
    </recommendedName>
</protein>
<accession>A0ABW1D8I0</accession>
<dbReference type="PANTHER" id="PTHR43671">
    <property type="entry name" value="SERINE/THREONINE-PROTEIN KINASE NEK"/>
    <property type="match status" value="1"/>
</dbReference>
<evidence type="ECO:0000256" key="3">
    <source>
        <dbReference type="ARBA" id="ARBA00022679"/>
    </source>
</evidence>
<evidence type="ECO:0000313" key="13">
    <source>
        <dbReference type="Proteomes" id="UP001596058"/>
    </source>
</evidence>
<dbReference type="PROSITE" id="PS00108">
    <property type="entry name" value="PROTEIN_KINASE_ST"/>
    <property type="match status" value="1"/>
</dbReference>
<keyword evidence="10" id="KW-1133">Transmembrane helix</keyword>
<keyword evidence="4" id="KW-0677">Repeat</keyword>
<feature type="compositionally biased region" description="Pro residues" evidence="9">
    <location>
        <begin position="287"/>
        <end position="296"/>
    </location>
</feature>
<keyword evidence="12" id="KW-0723">Serine/threonine-protein kinase</keyword>
<evidence type="ECO:0000256" key="7">
    <source>
        <dbReference type="ARBA" id="ARBA00022840"/>
    </source>
</evidence>
<comment type="caution">
    <text evidence="12">The sequence shown here is derived from an EMBL/GenBank/DDBJ whole genome shotgun (WGS) entry which is preliminary data.</text>
</comment>
<reference evidence="13" key="1">
    <citation type="journal article" date="2019" name="Int. J. Syst. Evol. Microbiol.">
        <title>The Global Catalogue of Microorganisms (GCM) 10K type strain sequencing project: providing services to taxonomists for standard genome sequencing and annotation.</title>
        <authorList>
            <consortium name="The Broad Institute Genomics Platform"/>
            <consortium name="The Broad Institute Genome Sequencing Center for Infectious Disease"/>
            <person name="Wu L."/>
            <person name="Ma J."/>
        </authorList>
    </citation>
    <scope>NUCLEOTIDE SEQUENCE [LARGE SCALE GENOMIC DNA]</scope>
    <source>
        <strain evidence="13">CCUG 53903</strain>
    </source>
</reference>
<dbReference type="PROSITE" id="PS00678">
    <property type="entry name" value="WD_REPEATS_1"/>
    <property type="match status" value="2"/>
</dbReference>
<keyword evidence="2 8" id="KW-0853">WD repeat</keyword>
<dbReference type="RefSeq" id="WP_379522762.1">
    <property type="nucleotide sequence ID" value="NZ_JBHSPA010000093.1"/>
</dbReference>
<keyword evidence="3" id="KW-0808">Transferase</keyword>
<feature type="domain" description="Protein kinase" evidence="11">
    <location>
        <begin position="18"/>
        <end position="279"/>
    </location>
</feature>
<keyword evidence="10" id="KW-0812">Transmembrane</keyword>
<proteinExistence type="predicted"/>
<feature type="non-terminal residue" evidence="12">
    <location>
        <position position="482"/>
    </location>
</feature>
<dbReference type="InterPro" id="IPR011009">
    <property type="entry name" value="Kinase-like_dom_sf"/>
</dbReference>
<dbReference type="SMART" id="SM00320">
    <property type="entry name" value="WD40"/>
    <property type="match status" value="2"/>
</dbReference>
<dbReference type="SUPFAM" id="SSF56112">
    <property type="entry name" value="Protein kinase-like (PK-like)"/>
    <property type="match status" value="1"/>
</dbReference>